<dbReference type="RefSeq" id="XP_033570254.1">
    <property type="nucleotide sequence ID" value="XM_033722461.1"/>
</dbReference>
<evidence type="ECO:0000313" key="4">
    <source>
        <dbReference type="RefSeq" id="XP_033570254.1"/>
    </source>
</evidence>
<dbReference type="AlphaFoldDB" id="A0A6A6Y3R0"/>
<dbReference type="GeneID" id="54463354"/>
<evidence type="ECO:0000313" key="2">
    <source>
        <dbReference type="EMBL" id="KAF2803290.1"/>
    </source>
</evidence>
<feature type="region of interest" description="Disordered" evidence="1">
    <location>
        <begin position="22"/>
        <end position="86"/>
    </location>
</feature>
<dbReference type="Proteomes" id="UP000504636">
    <property type="component" value="Unplaced"/>
</dbReference>
<protein>
    <submittedName>
        <fullName evidence="2 4">Uncharacterized protein</fullName>
    </submittedName>
</protein>
<dbReference type="EMBL" id="MU003718">
    <property type="protein sequence ID" value="KAF2803290.1"/>
    <property type="molecule type" value="Genomic_DNA"/>
</dbReference>
<evidence type="ECO:0000256" key="1">
    <source>
        <dbReference type="SAM" id="MobiDB-lite"/>
    </source>
</evidence>
<reference evidence="2 4" key="1">
    <citation type="journal article" date="2020" name="Stud. Mycol.">
        <title>101 Dothideomycetes genomes: a test case for predicting lifestyles and emergence of pathogens.</title>
        <authorList>
            <person name="Haridas S."/>
            <person name="Albert R."/>
            <person name="Binder M."/>
            <person name="Bloem J."/>
            <person name="Labutti K."/>
            <person name="Salamov A."/>
            <person name="Andreopoulos B."/>
            <person name="Baker S."/>
            <person name="Barry K."/>
            <person name="Bills G."/>
            <person name="Bluhm B."/>
            <person name="Cannon C."/>
            <person name="Castanera R."/>
            <person name="Culley D."/>
            <person name="Daum C."/>
            <person name="Ezra D."/>
            <person name="Gonzalez J."/>
            <person name="Henrissat B."/>
            <person name="Kuo A."/>
            <person name="Liang C."/>
            <person name="Lipzen A."/>
            <person name="Lutzoni F."/>
            <person name="Magnuson J."/>
            <person name="Mondo S."/>
            <person name="Nolan M."/>
            <person name="Ohm R."/>
            <person name="Pangilinan J."/>
            <person name="Park H.-J."/>
            <person name="Ramirez L."/>
            <person name="Alfaro M."/>
            <person name="Sun H."/>
            <person name="Tritt A."/>
            <person name="Yoshinaga Y."/>
            <person name="Zwiers L.-H."/>
            <person name="Turgeon B."/>
            <person name="Goodwin S."/>
            <person name="Spatafora J."/>
            <person name="Crous P."/>
            <person name="Grigoriev I."/>
        </authorList>
    </citation>
    <scope>NUCLEOTIDE SEQUENCE</scope>
    <source>
        <strain evidence="2 4">CBS 304.34</strain>
    </source>
</reference>
<reference evidence="4" key="2">
    <citation type="submission" date="2020-04" db="EMBL/GenBank/DDBJ databases">
        <authorList>
            <consortium name="NCBI Genome Project"/>
        </authorList>
    </citation>
    <scope>NUCLEOTIDE SEQUENCE</scope>
    <source>
        <strain evidence="4">CBS 304.34</strain>
    </source>
</reference>
<evidence type="ECO:0000313" key="3">
    <source>
        <dbReference type="Proteomes" id="UP000504636"/>
    </source>
</evidence>
<organism evidence="2">
    <name type="scientific">Mytilinidion resinicola</name>
    <dbReference type="NCBI Taxonomy" id="574789"/>
    <lineage>
        <taxon>Eukaryota</taxon>
        <taxon>Fungi</taxon>
        <taxon>Dikarya</taxon>
        <taxon>Ascomycota</taxon>
        <taxon>Pezizomycotina</taxon>
        <taxon>Dothideomycetes</taxon>
        <taxon>Pleosporomycetidae</taxon>
        <taxon>Mytilinidiales</taxon>
        <taxon>Mytilinidiaceae</taxon>
        <taxon>Mytilinidion</taxon>
    </lineage>
</organism>
<dbReference type="OrthoDB" id="10601450at2759"/>
<feature type="region of interest" description="Disordered" evidence="1">
    <location>
        <begin position="102"/>
        <end position="130"/>
    </location>
</feature>
<name>A0A6A6Y3R0_9PEZI</name>
<accession>A0A6A6Y3R0</accession>
<feature type="compositionally biased region" description="Polar residues" evidence="1">
    <location>
        <begin position="38"/>
        <end position="53"/>
    </location>
</feature>
<reference evidence="4" key="3">
    <citation type="submission" date="2025-04" db="UniProtKB">
        <authorList>
            <consortium name="RefSeq"/>
        </authorList>
    </citation>
    <scope>IDENTIFICATION</scope>
    <source>
        <strain evidence="4">CBS 304.34</strain>
    </source>
</reference>
<sequence length="446" mass="49176">MPADNGGRSAVRVWEHRLVEAPGYAVSYRTDRKRSASGLDQQGSSPRLDSQGSPDGGVKQQHGKGAGSPIVEDASQPPLPCSRSRQTSAACLASRASLRVMALLPSKPGQRSNRARRPGGVDRQAGPRRRKHTRWLLPAIRGIARLDKERSEEDFVVALKWTSNRALETQRPCISVVLARPSRAMICCPARFLLAALSPWPSGRANHVLSRAAVPGLPCFPLIPNWRVVSGPGHVSLEMASQTWHRRPGEMLCQIERRLLITSGNTAVQPRVGPWRPREVSSAASEAILCSNALANQHAYGTIRRASLTDLHQSPEKAPLRRLSARIAPLYTNRAHKAADVARELVWLRYAQLGRWRPDGMAIDARRAGPLSLSASPPWSRDLRVIVAGIEVKEAQAKPAALFRPMNALVFGNCRWRRDDFHGLRKRCAERFQRKATHQPATPCSA</sequence>
<gene>
    <name evidence="2 4" type="ORF">BDZ99DRAFT_482145</name>
</gene>
<proteinExistence type="predicted"/>
<keyword evidence="3" id="KW-1185">Reference proteome</keyword>